<keyword evidence="10" id="KW-0472">Membrane</keyword>
<dbReference type="PANTHER" id="PTHR45453">
    <property type="entry name" value="PHOSPHATE REGULON SENSOR PROTEIN PHOR"/>
    <property type="match status" value="1"/>
</dbReference>
<evidence type="ECO:0000256" key="3">
    <source>
        <dbReference type="ARBA" id="ARBA00012438"/>
    </source>
</evidence>
<dbReference type="RefSeq" id="WP_171721087.1">
    <property type="nucleotide sequence ID" value="NZ_WHOB01000098.1"/>
</dbReference>
<dbReference type="PRINTS" id="PR00344">
    <property type="entry name" value="BCTRLSENSOR"/>
</dbReference>
<evidence type="ECO:0000256" key="7">
    <source>
        <dbReference type="ARBA" id="ARBA00022777"/>
    </source>
</evidence>
<dbReference type="SUPFAM" id="SSF47384">
    <property type="entry name" value="Homodimeric domain of signal transducing histidine kinase"/>
    <property type="match status" value="1"/>
</dbReference>
<evidence type="ECO:0000256" key="5">
    <source>
        <dbReference type="ARBA" id="ARBA00022679"/>
    </source>
</evidence>
<sequence>MKGQERLPHTRLVNLGVAAAFIILVLAYVTSIILLDTTGSSLLGLSLLFILCILILGGAWSWSLRHQLTSFMEKVETLVDNATLGREPNYNYEETLLSSIEHKLMRYIEIARVNGQNLETEKNKIKELISDISHQTKTPLSNIMIYSQLLEENLVHDEHALPLVLQVKKQSEKLDWLIQSLVKLSRLETGMISLHMVSSPVILAVSEAVSQIFIQAESSCITISISCEAHITAHHDSKWTTEVLFNLLENAVKYTEAGGSIHITAEANEMFVRLDIADTGRGISQEELPQIFKRFYRGNNVRDIDGVGIGLFLAREIITAQGGHMKAASVPGQGTVFSIFLPLC</sequence>
<dbReference type="InterPro" id="IPR003594">
    <property type="entry name" value="HATPase_dom"/>
</dbReference>
<dbReference type="EMBL" id="WHOB01000098">
    <property type="protein sequence ID" value="NOU84111.1"/>
    <property type="molecule type" value="Genomic_DNA"/>
</dbReference>
<keyword evidence="5" id="KW-0808">Transferase</keyword>
<dbReference type="PANTHER" id="PTHR45453:SF1">
    <property type="entry name" value="PHOSPHATE REGULON SENSOR PROTEIN PHOR"/>
    <property type="match status" value="1"/>
</dbReference>
<evidence type="ECO:0000256" key="2">
    <source>
        <dbReference type="ARBA" id="ARBA00004370"/>
    </source>
</evidence>
<name>A0ABX1YVM8_9BACL</name>
<evidence type="ECO:0000259" key="11">
    <source>
        <dbReference type="PROSITE" id="PS50109"/>
    </source>
</evidence>
<dbReference type="SMART" id="SM00388">
    <property type="entry name" value="HisKA"/>
    <property type="match status" value="1"/>
</dbReference>
<gene>
    <name evidence="12" type="ORF">GC101_35265</name>
</gene>
<keyword evidence="10" id="KW-0812">Transmembrane</keyword>
<protein>
    <recommendedName>
        <fullName evidence="3">histidine kinase</fullName>
        <ecNumber evidence="3">2.7.13.3</ecNumber>
    </recommendedName>
</protein>
<dbReference type="SMART" id="SM00387">
    <property type="entry name" value="HATPase_c"/>
    <property type="match status" value="1"/>
</dbReference>
<dbReference type="InterPro" id="IPR036890">
    <property type="entry name" value="HATPase_C_sf"/>
</dbReference>
<evidence type="ECO:0000256" key="4">
    <source>
        <dbReference type="ARBA" id="ARBA00022553"/>
    </source>
</evidence>
<evidence type="ECO:0000256" key="8">
    <source>
        <dbReference type="ARBA" id="ARBA00022840"/>
    </source>
</evidence>
<feature type="transmembrane region" description="Helical" evidence="10">
    <location>
        <begin position="12"/>
        <end position="35"/>
    </location>
</feature>
<dbReference type="Pfam" id="PF02518">
    <property type="entry name" value="HATPase_c"/>
    <property type="match status" value="1"/>
</dbReference>
<dbReference type="InterPro" id="IPR003661">
    <property type="entry name" value="HisK_dim/P_dom"/>
</dbReference>
<evidence type="ECO:0000256" key="1">
    <source>
        <dbReference type="ARBA" id="ARBA00000085"/>
    </source>
</evidence>
<dbReference type="InterPro" id="IPR004358">
    <property type="entry name" value="Sig_transdc_His_kin-like_C"/>
</dbReference>
<proteinExistence type="predicted"/>
<evidence type="ECO:0000256" key="9">
    <source>
        <dbReference type="ARBA" id="ARBA00023012"/>
    </source>
</evidence>
<dbReference type="PROSITE" id="PS50109">
    <property type="entry name" value="HIS_KIN"/>
    <property type="match status" value="1"/>
</dbReference>
<keyword evidence="7 12" id="KW-0418">Kinase</keyword>
<comment type="caution">
    <text evidence="12">The sequence shown here is derived from an EMBL/GenBank/DDBJ whole genome shotgun (WGS) entry which is preliminary data.</text>
</comment>
<dbReference type="SUPFAM" id="SSF55874">
    <property type="entry name" value="ATPase domain of HSP90 chaperone/DNA topoisomerase II/histidine kinase"/>
    <property type="match status" value="1"/>
</dbReference>
<keyword evidence="8" id="KW-0067">ATP-binding</keyword>
<dbReference type="CDD" id="cd00082">
    <property type="entry name" value="HisKA"/>
    <property type="match status" value="1"/>
</dbReference>
<evidence type="ECO:0000256" key="6">
    <source>
        <dbReference type="ARBA" id="ARBA00022741"/>
    </source>
</evidence>
<dbReference type="Proteomes" id="UP000596857">
    <property type="component" value="Unassembled WGS sequence"/>
</dbReference>
<keyword evidence="6" id="KW-0547">Nucleotide-binding</keyword>
<keyword evidence="13" id="KW-1185">Reference proteome</keyword>
<feature type="transmembrane region" description="Helical" evidence="10">
    <location>
        <begin position="41"/>
        <end position="62"/>
    </location>
</feature>
<feature type="domain" description="Histidine kinase" evidence="11">
    <location>
        <begin position="131"/>
        <end position="344"/>
    </location>
</feature>
<comment type="catalytic activity">
    <reaction evidence="1">
        <text>ATP + protein L-histidine = ADP + protein N-phospho-L-histidine.</text>
        <dbReference type="EC" id="2.7.13.3"/>
    </reaction>
</comment>
<accession>A0ABX1YVM8</accession>
<dbReference type="Gene3D" id="1.10.287.130">
    <property type="match status" value="1"/>
</dbReference>
<dbReference type="InterPro" id="IPR050351">
    <property type="entry name" value="BphY/WalK/GraS-like"/>
</dbReference>
<keyword evidence="4" id="KW-0597">Phosphoprotein</keyword>
<dbReference type="InterPro" id="IPR005467">
    <property type="entry name" value="His_kinase_dom"/>
</dbReference>
<dbReference type="GO" id="GO:0016301">
    <property type="term" value="F:kinase activity"/>
    <property type="evidence" value="ECO:0007669"/>
    <property type="project" value="UniProtKB-KW"/>
</dbReference>
<reference evidence="12 13" key="1">
    <citation type="submission" date="2019-10" db="EMBL/GenBank/DDBJ databases">
        <title>Description of Paenibacillus terricola sp. nov.</title>
        <authorList>
            <person name="Carlier A."/>
            <person name="Qi S."/>
        </authorList>
    </citation>
    <scope>NUCLEOTIDE SEQUENCE [LARGE SCALE GENOMIC DNA]</scope>
    <source>
        <strain evidence="12 13">LMG 31459</strain>
    </source>
</reference>
<evidence type="ECO:0000313" key="13">
    <source>
        <dbReference type="Proteomes" id="UP000596857"/>
    </source>
</evidence>
<dbReference type="Pfam" id="PF00512">
    <property type="entry name" value="HisKA"/>
    <property type="match status" value="1"/>
</dbReference>
<dbReference type="Gene3D" id="3.30.565.10">
    <property type="entry name" value="Histidine kinase-like ATPase, C-terminal domain"/>
    <property type="match status" value="1"/>
</dbReference>
<keyword evidence="10" id="KW-1133">Transmembrane helix</keyword>
<evidence type="ECO:0000313" key="12">
    <source>
        <dbReference type="EMBL" id="NOU84111.1"/>
    </source>
</evidence>
<dbReference type="InterPro" id="IPR036097">
    <property type="entry name" value="HisK_dim/P_sf"/>
</dbReference>
<dbReference type="EC" id="2.7.13.3" evidence="3"/>
<evidence type="ECO:0000256" key="10">
    <source>
        <dbReference type="SAM" id="Phobius"/>
    </source>
</evidence>
<keyword evidence="9" id="KW-0902">Two-component regulatory system</keyword>
<comment type="subcellular location">
    <subcellularLocation>
        <location evidence="2">Membrane</location>
    </subcellularLocation>
</comment>
<organism evidence="12 13">
    <name type="scientific">Paenibacillus phytohabitans</name>
    <dbReference type="NCBI Taxonomy" id="2654978"/>
    <lineage>
        <taxon>Bacteria</taxon>
        <taxon>Bacillati</taxon>
        <taxon>Bacillota</taxon>
        <taxon>Bacilli</taxon>
        <taxon>Bacillales</taxon>
        <taxon>Paenibacillaceae</taxon>
        <taxon>Paenibacillus</taxon>
    </lineage>
</organism>